<dbReference type="InterPro" id="IPR000262">
    <property type="entry name" value="FMN-dep_DH"/>
</dbReference>
<reference evidence="3 4" key="1">
    <citation type="submission" date="2020-03" db="EMBL/GenBank/DDBJ databases">
        <title>Whole genome shotgun sequence of Phytohabitans suffuscus NBRC 105367.</title>
        <authorList>
            <person name="Komaki H."/>
            <person name="Tamura T."/>
        </authorList>
    </citation>
    <scope>NUCLEOTIDE SEQUENCE [LARGE SCALE GENOMIC DNA]</scope>
    <source>
        <strain evidence="3 4">NBRC 105367</strain>
    </source>
</reference>
<dbReference type="AlphaFoldDB" id="A0A6F8YUD3"/>
<gene>
    <name evidence="3" type="ORF">Psuf_069690</name>
</gene>
<name>A0A6F8YUD3_9ACTN</name>
<proteinExistence type="predicted"/>
<dbReference type="KEGG" id="psuu:Psuf_069690"/>
<accession>A0A6F8YUD3</accession>
<dbReference type="EMBL" id="AP022871">
    <property type="protein sequence ID" value="BCB89656.1"/>
    <property type="molecule type" value="Genomic_DNA"/>
</dbReference>
<evidence type="ECO:0000313" key="3">
    <source>
        <dbReference type="EMBL" id="BCB89656.1"/>
    </source>
</evidence>
<dbReference type="InterPro" id="IPR013785">
    <property type="entry name" value="Aldolase_TIM"/>
</dbReference>
<dbReference type="SUPFAM" id="SSF51395">
    <property type="entry name" value="FMN-linked oxidoreductases"/>
    <property type="match status" value="1"/>
</dbReference>
<comment type="cofactor">
    <cofactor evidence="1">
        <name>FMN</name>
        <dbReference type="ChEBI" id="CHEBI:58210"/>
    </cofactor>
</comment>
<sequence length="67" mass="7312">MGRAYLYGLMSGGRAGVDRAIEILRTEVERTMCLLGVNRLEDLGPQHVTRLRRSASLHGAPAHDVAP</sequence>
<protein>
    <recommendedName>
        <fullName evidence="2">FMN-dependent dehydrogenase domain-containing protein</fullName>
    </recommendedName>
</protein>
<reference evidence="3 4" key="2">
    <citation type="submission" date="2020-03" db="EMBL/GenBank/DDBJ databases">
        <authorList>
            <person name="Ichikawa N."/>
            <person name="Kimura A."/>
            <person name="Kitahashi Y."/>
            <person name="Uohara A."/>
        </authorList>
    </citation>
    <scope>NUCLEOTIDE SEQUENCE [LARGE SCALE GENOMIC DNA]</scope>
    <source>
        <strain evidence="3 4">NBRC 105367</strain>
    </source>
</reference>
<dbReference type="Proteomes" id="UP000503011">
    <property type="component" value="Chromosome"/>
</dbReference>
<evidence type="ECO:0000256" key="1">
    <source>
        <dbReference type="ARBA" id="ARBA00001917"/>
    </source>
</evidence>
<evidence type="ECO:0000313" key="4">
    <source>
        <dbReference type="Proteomes" id="UP000503011"/>
    </source>
</evidence>
<evidence type="ECO:0000259" key="2">
    <source>
        <dbReference type="Pfam" id="PF01070"/>
    </source>
</evidence>
<organism evidence="3 4">
    <name type="scientific">Phytohabitans suffuscus</name>
    <dbReference type="NCBI Taxonomy" id="624315"/>
    <lineage>
        <taxon>Bacteria</taxon>
        <taxon>Bacillati</taxon>
        <taxon>Actinomycetota</taxon>
        <taxon>Actinomycetes</taxon>
        <taxon>Micromonosporales</taxon>
        <taxon>Micromonosporaceae</taxon>
    </lineage>
</organism>
<feature type="domain" description="FMN-dependent dehydrogenase" evidence="2">
    <location>
        <begin position="1"/>
        <end position="49"/>
    </location>
</feature>
<dbReference type="Gene3D" id="3.20.20.70">
    <property type="entry name" value="Aldolase class I"/>
    <property type="match status" value="1"/>
</dbReference>
<dbReference type="Pfam" id="PF01070">
    <property type="entry name" value="FMN_dh"/>
    <property type="match status" value="1"/>
</dbReference>
<keyword evidence="4" id="KW-1185">Reference proteome</keyword>
<dbReference type="GO" id="GO:0016491">
    <property type="term" value="F:oxidoreductase activity"/>
    <property type="evidence" value="ECO:0007669"/>
    <property type="project" value="InterPro"/>
</dbReference>